<gene>
    <name evidence="2" type="ORF">BSTOLATCC_MIC34825</name>
</gene>
<name>A0AAU9JSC9_9CILI</name>
<accession>A0AAU9JSC9</accession>
<evidence type="ECO:0000256" key="1">
    <source>
        <dbReference type="SAM" id="Coils"/>
    </source>
</evidence>
<comment type="caution">
    <text evidence="2">The sequence shown here is derived from an EMBL/GenBank/DDBJ whole genome shotgun (WGS) entry which is preliminary data.</text>
</comment>
<evidence type="ECO:0000313" key="3">
    <source>
        <dbReference type="Proteomes" id="UP001162131"/>
    </source>
</evidence>
<dbReference type="AlphaFoldDB" id="A0AAU9JSC9"/>
<reference evidence="2" key="1">
    <citation type="submission" date="2021-09" db="EMBL/GenBank/DDBJ databases">
        <authorList>
            <consortium name="AG Swart"/>
            <person name="Singh M."/>
            <person name="Singh A."/>
            <person name="Seah K."/>
            <person name="Emmerich C."/>
        </authorList>
    </citation>
    <scope>NUCLEOTIDE SEQUENCE</scope>
    <source>
        <strain evidence="2">ATCC30299</strain>
    </source>
</reference>
<dbReference type="EMBL" id="CAJZBQ010000035">
    <property type="protein sequence ID" value="CAG9323789.1"/>
    <property type="molecule type" value="Genomic_DNA"/>
</dbReference>
<evidence type="ECO:0000313" key="2">
    <source>
        <dbReference type="EMBL" id="CAG9323789.1"/>
    </source>
</evidence>
<organism evidence="2 3">
    <name type="scientific">Blepharisma stoltei</name>
    <dbReference type="NCBI Taxonomy" id="1481888"/>
    <lineage>
        <taxon>Eukaryota</taxon>
        <taxon>Sar</taxon>
        <taxon>Alveolata</taxon>
        <taxon>Ciliophora</taxon>
        <taxon>Postciliodesmatophora</taxon>
        <taxon>Heterotrichea</taxon>
        <taxon>Heterotrichida</taxon>
        <taxon>Blepharismidae</taxon>
        <taxon>Blepharisma</taxon>
    </lineage>
</organism>
<sequence>MEIQTGEVEVKSEYVEKIKEPSSSNYWKTENQSKFSSVPPSISKDTYSIEEVDVSPDLKRRSPIVDSRPLKFRKREDKRVSFGENTEILISPRPPQSDLPEPLPEDQDIDSLLLFYTNENHFEQFTSDLSKALDNRIESTKSNIISALDHLKDMIAYHKKIPTQQEIDNINQENDSLHNELQRLEMELAAANQNIEIETKKAENEENEIERNLEEIKAEYDKKIENLTEDNQHYKKIHNFYSNLMNLKADRKGGIFRCVAGYKSSEISFEIDMTGRFIRYTPLECKSQVGNLLKYEITDLRQTELSMLFTRILKHCITTAP</sequence>
<feature type="coiled-coil region" evidence="1">
    <location>
        <begin position="167"/>
        <end position="237"/>
    </location>
</feature>
<dbReference type="Proteomes" id="UP001162131">
    <property type="component" value="Unassembled WGS sequence"/>
</dbReference>
<keyword evidence="3" id="KW-1185">Reference proteome</keyword>
<evidence type="ECO:0008006" key="4">
    <source>
        <dbReference type="Google" id="ProtNLM"/>
    </source>
</evidence>
<proteinExistence type="predicted"/>
<keyword evidence="1" id="KW-0175">Coiled coil</keyword>
<protein>
    <recommendedName>
        <fullName evidence="4">Kinetochore protein SPC25</fullName>
    </recommendedName>
</protein>